<keyword evidence="3" id="KW-1185">Reference proteome</keyword>
<accession>A0ABN1LCA3</accession>
<dbReference type="Proteomes" id="UP001500359">
    <property type="component" value="Unassembled WGS sequence"/>
</dbReference>
<evidence type="ECO:0000313" key="2">
    <source>
        <dbReference type="EMBL" id="GAA0852459.1"/>
    </source>
</evidence>
<dbReference type="Gene3D" id="2.60.40.3010">
    <property type="match status" value="1"/>
</dbReference>
<feature type="compositionally biased region" description="Pro residues" evidence="1">
    <location>
        <begin position="27"/>
        <end position="38"/>
    </location>
</feature>
<feature type="region of interest" description="Disordered" evidence="1">
    <location>
        <begin position="18"/>
        <end position="43"/>
    </location>
</feature>
<proteinExistence type="predicted"/>
<sequence length="644" mass="72354">MNKRALLFGLSVGLSGCGGSNNSSSPSPTPQQPVPPPVTVDTPEPIADTTFFAVYGQTEARTGEAVGLALRANPGQRVKQIAWQQTAGPSVTIMAPHMQVIGFDTLDAGDYSFLVTGTMSNGQDFEQAIALSVIQHHADIANIRLDHAASEQANVSLRIDSPSSKSISAWRWEQIAGTVNVTLDPQQSQVFFDAPSVNKDEIVVIQGTIEFEDGTTATDISHIVIKDVEINADGFFPRYSEQVVSTDLFSYRKDSPYANALERCVYNNTIDNSCSFNQLPLIGQDNLAPSTADIMQRVLVSHPWMGERFEQFLQRSTTGEDMRKLLRATTAIVISYDIRPSFYWSATGAIYLDAANFWVTPQERDTLNSAPDYRADFGNDLQFSIPWRYIKDNDYYIKSSKYPKSDRLTKSFEDMEASVSWLMYHELAHANDFYPQRSWANVSGTDTPLSYANNNEPSSTAFSQSYPLTSQVMQRLARVSFLGDSASELQKSYTAQQVVDFFEPDKAPAYYSYSTIREDYATLFERFMMLYRLDALADTAIIERDQDNIYPVAWGQRNRVNHPSIQLRTQAVIEQILPEIDVQTEQQRLPGVQLFEPGVGYFEQLNLDPQGSAQRMQKKPMLTERSIEQDLRHHHIGRPITPQH</sequence>
<dbReference type="PROSITE" id="PS51257">
    <property type="entry name" value="PROKAR_LIPOPROTEIN"/>
    <property type="match status" value="1"/>
</dbReference>
<dbReference type="EMBL" id="BAAAFD010000001">
    <property type="protein sequence ID" value="GAA0852459.1"/>
    <property type="molecule type" value="Genomic_DNA"/>
</dbReference>
<reference evidence="2 3" key="1">
    <citation type="journal article" date="2019" name="Int. J. Syst. Evol. Microbiol.">
        <title>The Global Catalogue of Microorganisms (GCM) 10K type strain sequencing project: providing services to taxonomists for standard genome sequencing and annotation.</title>
        <authorList>
            <consortium name="The Broad Institute Genomics Platform"/>
            <consortium name="The Broad Institute Genome Sequencing Center for Infectious Disease"/>
            <person name="Wu L."/>
            <person name="Ma J."/>
        </authorList>
    </citation>
    <scope>NUCLEOTIDE SEQUENCE [LARGE SCALE GENOMIC DNA]</scope>
    <source>
        <strain evidence="2 3">JCM 15896</strain>
    </source>
</reference>
<protein>
    <recommendedName>
        <fullName evidence="4">Lipoprotein</fullName>
    </recommendedName>
</protein>
<gene>
    <name evidence="2" type="ORF">GCM10009114_02480</name>
</gene>
<dbReference type="RefSeq" id="WP_343855803.1">
    <property type="nucleotide sequence ID" value="NZ_BAAAFD010000001.1"/>
</dbReference>
<organism evidence="2 3">
    <name type="scientific">Aliiglaciecola litoralis</name>
    <dbReference type="NCBI Taxonomy" id="582857"/>
    <lineage>
        <taxon>Bacteria</taxon>
        <taxon>Pseudomonadati</taxon>
        <taxon>Pseudomonadota</taxon>
        <taxon>Gammaproteobacteria</taxon>
        <taxon>Alteromonadales</taxon>
        <taxon>Alteromonadaceae</taxon>
        <taxon>Aliiglaciecola</taxon>
    </lineage>
</organism>
<evidence type="ECO:0008006" key="4">
    <source>
        <dbReference type="Google" id="ProtNLM"/>
    </source>
</evidence>
<name>A0ABN1LCA3_9ALTE</name>
<evidence type="ECO:0000313" key="3">
    <source>
        <dbReference type="Proteomes" id="UP001500359"/>
    </source>
</evidence>
<evidence type="ECO:0000256" key="1">
    <source>
        <dbReference type="SAM" id="MobiDB-lite"/>
    </source>
</evidence>
<comment type="caution">
    <text evidence="2">The sequence shown here is derived from an EMBL/GenBank/DDBJ whole genome shotgun (WGS) entry which is preliminary data.</text>
</comment>